<dbReference type="SUPFAM" id="SSF51695">
    <property type="entry name" value="PLC-like phosphodiesterases"/>
    <property type="match status" value="1"/>
</dbReference>
<dbReference type="PRINTS" id="PR00390">
    <property type="entry name" value="PHPHLIPASEC"/>
</dbReference>
<accession>A0A1E3NHB0</accession>
<evidence type="ECO:0000256" key="2">
    <source>
        <dbReference type="ARBA" id="ARBA00022801"/>
    </source>
</evidence>
<feature type="region of interest" description="Disordered" evidence="6">
    <location>
        <begin position="1"/>
        <end position="29"/>
    </location>
</feature>
<evidence type="ECO:0000256" key="3">
    <source>
        <dbReference type="ARBA" id="ARBA00022963"/>
    </source>
</evidence>
<dbReference type="STRING" id="763406.A0A1E3NHB0"/>
<dbReference type="OrthoDB" id="269822at2759"/>
<dbReference type="CDD" id="cd08598">
    <property type="entry name" value="PI-PLC1c_yeast"/>
    <property type="match status" value="1"/>
</dbReference>
<reference evidence="8 9" key="1">
    <citation type="journal article" date="2016" name="Proc. Natl. Acad. Sci. U.S.A.">
        <title>Comparative genomics of biotechnologically important yeasts.</title>
        <authorList>
            <person name="Riley R."/>
            <person name="Haridas S."/>
            <person name="Wolfe K.H."/>
            <person name="Lopes M.R."/>
            <person name="Hittinger C.T."/>
            <person name="Goeker M."/>
            <person name="Salamov A.A."/>
            <person name="Wisecaver J.H."/>
            <person name="Long T.M."/>
            <person name="Calvey C.H."/>
            <person name="Aerts A.L."/>
            <person name="Barry K.W."/>
            <person name="Choi C."/>
            <person name="Clum A."/>
            <person name="Coughlan A.Y."/>
            <person name="Deshpande S."/>
            <person name="Douglass A.P."/>
            <person name="Hanson S.J."/>
            <person name="Klenk H.-P."/>
            <person name="LaButti K.M."/>
            <person name="Lapidus A."/>
            <person name="Lindquist E.A."/>
            <person name="Lipzen A.M."/>
            <person name="Meier-Kolthoff J.P."/>
            <person name="Ohm R.A."/>
            <person name="Otillar R.P."/>
            <person name="Pangilinan J.L."/>
            <person name="Peng Y."/>
            <person name="Rokas A."/>
            <person name="Rosa C.A."/>
            <person name="Scheuner C."/>
            <person name="Sibirny A.A."/>
            <person name="Slot J.C."/>
            <person name="Stielow J.B."/>
            <person name="Sun H."/>
            <person name="Kurtzman C.P."/>
            <person name="Blackwell M."/>
            <person name="Grigoriev I.V."/>
            <person name="Jeffries T.W."/>
        </authorList>
    </citation>
    <scope>NUCLEOTIDE SEQUENCE [LARGE SCALE GENOMIC DNA]</scope>
    <source>
        <strain evidence="8 9">NRRL Y-2026</strain>
    </source>
</reference>
<dbReference type="Pfam" id="PF00387">
    <property type="entry name" value="PI-PLC-Y"/>
    <property type="match status" value="1"/>
</dbReference>
<dbReference type="Gene3D" id="3.20.20.190">
    <property type="entry name" value="Phosphatidylinositol (PI) phosphodiesterase"/>
    <property type="match status" value="1"/>
</dbReference>
<evidence type="ECO:0000256" key="4">
    <source>
        <dbReference type="ARBA" id="ARBA00023098"/>
    </source>
</evidence>
<dbReference type="InterPro" id="IPR001192">
    <property type="entry name" value="PI-PLC_fam"/>
</dbReference>
<feature type="region of interest" description="Disordered" evidence="6">
    <location>
        <begin position="491"/>
        <end position="541"/>
    </location>
</feature>
<dbReference type="InterPro" id="IPR011993">
    <property type="entry name" value="PH-like_dom_sf"/>
</dbReference>
<comment type="catalytic activity">
    <reaction evidence="5">
        <text>a 1,2-diacyl-sn-glycero-3-phospho-(1D-myo-inositol-4,5-bisphosphate) + H2O = 1D-myo-inositol 1,4,5-trisphosphate + a 1,2-diacyl-sn-glycerol + H(+)</text>
        <dbReference type="Rhea" id="RHEA:33179"/>
        <dbReference type="ChEBI" id="CHEBI:15377"/>
        <dbReference type="ChEBI" id="CHEBI:15378"/>
        <dbReference type="ChEBI" id="CHEBI:17815"/>
        <dbReference type="ChEBI" id="CHEBI:58456"/>
        <dbReference type="ChEBI" id="CHEBI:203600"/>
        <dbReference type="EC" id="3.1.4.11"/>
    </reaction>
</comment>
<dbReference type="Pfam" id="PF00388">
    <property type="entry name" value="PI-PLC-X"/>
    <property type="match status" value="1"/>
</dbReference>
<dbReference type="Proteomes" id="UP000094455">
    <property type="component" value="Unassembled WGS sequence"/>
</dbReference>
<dbReference type="InterPro" id="IPR017946">
    <property type="entry name" value="PLC-like_Pdiesterase_TIM-brl"/>
</dbReference>
<dbReference type="Gene3D" id="2.30.29.30">
    <property type="entry name" value="Pleckstrin-homology domain (PH domain)/Phosphotyrosine-binding domain (PTB)"/>
    <property type="match status" value="1"/>
</dbReference>
<dbReference type="InterPro" id="IPR000909">
    <property type="entry name" value="PLipase_C_PInositol-sp_X_dom"/>
</dbReference>
<dbReference type="GO" id="GO:0048015">
    <property type="term" value="P:phosphatidylinositol-mediated signaling"/>
    <property type="evidence" value="ECO:0007669"/>
    <property type="project" value="TreeGrafter"/>
</dbReference>
<dbReference type="GO" id="GO:0004435">
    <property type="term" value="F:phosphatidylinositol-4,5-bisphosphate phospholipase C activity"/>
    <property type="evidence" value="ECO:0007669"/>
    <property type="project" value="UniProtKB-EC"/>
</dbReference>
<dbReference type="Gene3D" id="1.10.238.10">
    <property type="entry name" value="EF-hand"/>
    <property type="match status" value="1"/>
</dbReference>
<feature type="domain" description="PI-PLC Y-box" evidence="7">
    <location>
        <begin position="556"/>
        <end position="681"/>
    </location>
</feature>
<dbReference type="SUPFAM" id="SSF47473">
    <property type="entry name" value="EF-hand"/>
    <property type="match status" value="1"/>
</dbReference>
<dbReference type="Gene3D" id="2.60.40.150">
    <property type="entry name" value="C2 domain"/>
    <property type="match status" value="1"/>
</dbReference>
<proteinExistence type="predicted"/>
<dbReference type="EMBL" id="KV454006">
    <property type="protein sequence ID" value="ODQ44733.1"/>
    <property type="molecule type" value="Genomic_DNA"/>
</dbReference>
<dbReference type="GO" id="GO:0016042">
    <property type="term" value="P:lipid catabolic process"/>
    <property type="evidence" value="ECO:0007669"/>
    <property type="project" value="UniProtKB-KW"/>
</dbReference>
<evidence type="ECO:0000256" key="1">
    <source>
        <dbReference type="ARBA" id="ARBA00012368"/>
    </source>
</evidence>
<dbReference type="InterPro" id="IPR001711">
    <property type="entry name" value="PLipase_C_Pinositol-sp_Y"/>
</dbReference>
<keyword evidence="3 5" id="KW-0442">Lipid degradation</keyword>
<evidence type="ECO:0000313" key="8">
    <source>
        <dbReference type="EMBL" id="ODQ44733.1"/>
    </source>
</evidence>
<name>A0A1E3NHB0_9ASCO</name>
<evidence type="ECO:0000259" key="7">
    <source>
        <dbReference type="PROSITE" id="PS50008"/>
    </source>
</evidence>
<gene>
    <name evidence="8" type="ORF">PICMEDRAFT_74439</name>
</gene>
<dbReference type="SMART" id="SM00149">
    <property type="entry name" value="PLCYc"/>
    <property type="match status" value="1"/>
</dbReference>
<dbReference type="PANTHER" id="PTHR10336:SF36">
    <property type="entry name" value="1-PHOSPHATIDYLINOSITOL 4,5-BISPHOSPHATE PHOSPHODIESTERASE BETA-4"/>
    <property type="match status" value="1"/>
</dbReference>
<dbReference type="AlphaFoldDB" id="A0A1E3NHB0"/>
<evidence type="ECO:0000256" key="5">
    <source>
        <dbReference type="RuleBase" id="RU361133"/>
    </source>
</evidence>
<dbReference type="GeneID" id="30181458"/>
<organism evidence="8 9">
    <name type="scientific">Pichia membranifaciens NRRL Y-2026</name>
    <dbReference type="NCBI Taxonomy" id="763406"/>
    <lineage>
        <taxon>Eukaryota</taxon>
        <taxon>Fungi</taxon>
        <taxon>Dikarya</taxon>
        <taxon>Ascomycota</taxon>
        <taxon>Saccharomycotina</taxon>
        <taxon>Pichiomycetes</taxon>
        <taxon>Pichiales</taxon>
        <taxon>Pichiaceae</taxon>
        <taxon>Pichia</taxon>
    </lineage>
</organism>
<dbReference type="EC" id="3.1.4.11" evidence="1 5"/>
<keyword evidence="4 5" id="KW-0443">Lipid metabolism</keyword>
<dbReference type="PROSITE" id="PS50008">
    <property type="entry name" value="PIPLC_Y_DOMAIN"/>
    <property type="match status" value="1"/>
</dbReference>
<dbReference type="InterPro" id="IPR011992">
    <property type="entry name" value="EF-hand-dom_pair"/>
</dbReference>
<sequence length="948" mass="108111">MPPKEQLVPPPSAHEEAGDPSNYQPGSPVIEEDSVKLIDPFDPSDPDSFPPDLLSPGIDMIRVTRRKRIRRAFKLTLPSLTLTWNSKSKSKVEMDKIQSIRVGEDARNYREEFNVSKEFNALWITVIYISSNSSHSSALLCNDLKALHMIATTKRNYDIMLKTLKLLSQWSKEQESLVSCADVNEFSKIKWDNKTKKLERQLLSFEDVLKLTSELHVYMDVSYLRLYFDQCDTNKKKSLDFPQFQTFVSKLRSRPEFGAIFHGLNIRNGKMLLSDFRIFVRETQNESSLSDTLINDIFVKFSHGKSLDSYMSTSDLSYYLNSPYATALFNEESLDPHYYSHPLTDYFISSSHNTYLLGKQFHGFSSIEGYIHALQRGCRCIEIDVWDGISTSTKEQHPIVTHGHTLTNSIEFKLVVDIIRKYAFITTPYPLIISLEIRCSQESQLKCVAIMKTIFGDMLVLHSKVNESIMPSPEELKHKILVKVKKSKSTTIIEPQGSPHSLHSSFSTSSTQSDDINPNYTENKYDEEEVTHRDNSNSLKKMVSKPTARTLIVPELTALAPYFVGIKFRNFSLPESKTYNHVFSFSDRTLLLLLRDKTKLVSILKHNRRGMMRVYPSVVRFRSDNFNPITFWELGCQMAATNWQIWDCGEELSESLFASIGSEMASGLGYSGYRLKPKNMRNLEMNTSTYDKEKLKVQTLSSLVFDKEHFFDVSILSGQQLPKPKDFGNTGSDGYTPWVEVEVYNVLPVHAEIVHLHRYNRAGTLDEEKDDIEDEKDGEVGEAENEKEETRKEDEFNISTDKQQAIENASDGKINSKLTKAGSVKLSHVEAMSANPNHSVLFKTRFAENPGNAFSPKWNASCRLKYLTNENDLAFIRVAVKTLRASKTKSGVIGKVSTVVKNNNNDYTIGSWCCKIGDLKQGYRHIRLGDNKGEELIYSSLFIKIETK</sequence>
<keyword evidence="9" id="KW-1185">Reference proteome</keyword>
<dbReference type="SMART" id="SM00148">
    <property type="entry name" value="PLCXc"/>
    <property type="match status" value="1"/>
</dbReference>
<feature type="compositionally biased region" description="Low complexity" evidence="6">
    <location>
        <begin position="498"/>
        <end position="513"/>
    </location>
</feature>
<dbReference type="InterPro" id="IPR035892">
    <property type="entry name" value="C2_domain_sf"/>
</dbReference>
<dbReference type="RefSeq" id="XP_019015846.1">
    <property type="nucleotide sequence ID" value="XM_019164771.1"/>
</dbReference>
<feature type="compositionally biased region" description="Acidic residues" evidence="6">
    <location>
        <begin position="767"/>
        <end position="787"/>
    </location>
</feature>
<evidence type="ECO:0000256" key="6">
    <source>
        <dbReference type="SAM" id="MobiDB-lite"/>
    </source>
</evidence>
<keyword evidence="2 5" id="KW-0378">Hydrolase</keyword>
<protein>
    <recommendedName>
        <fullName evidence="1 5">Phosphoinositide phospholipase C</fullName>
        <ecNumber evidence="1 5">3.1.4.11</ecNumber>
    </recommendedName>
</protein>
<evidence type="ECO:0000313" key="9">
    <source>
        <dbReference type="Proteomes" id="UP000094455"/>
    </source>
</evidence>
<feature type="compositionally biased region" description="Pro residues" evidence="6">
    <location>
        <begin position="1"/>
        <end position="12"/>
    </location>
</feature>
<dbReference type="PANTHER" id="PTHR10336">
    <property type="entry name" value="PHOSPHOINOSITIDE-SPECIFIC PHOSPHOLIPASE C FAMILY PROTEIN"/>
    <property type="match status" value="1"/>
</dbReference>
<dbReference type="SUPFAM" id="SSF49562">
    <property type="entry name" value="C2 domain (Calcium/lipid-binding domain, CaLB)"/>
    <property type="match status" value="1"/>
</dbReference>
<dbReference type="GO" id="GO:0051209">
    <property type="term" value="P:release of sequestered calcium ion into cytosol"/>
    <property type="evidence" value="ECO:0007669"/>
    <property type="project" value="TreeGrafter"/>
</dbReference>
<feature type="region of interest" description="Disordered" evidence="6">
    <location>
        <begin position="767"/>
        <end position="801"/>
    </location>
</feature>
<dbReference type="PROSITE" id="PS50007">
    <property type="entry name" value="PIPLC_X_DOMAIN"/>
    <property type="match status" value="1"/>
</dbReference>